<feature type="region of interest" description="Disordered" evidence="1">
    <location>
        <begin position="317"/>
        <end position="345"/>
    </location>
</feature>
<accession>A0A7U3VS92</accession>
<organism evidence="3 4">
    <name type="scientific">Actinacidiphila reveromycinica</name>
    <dbReference type="NCBI Taxonomy" id="659352"/>
    <lineage>
        <taxon>Bacteria</taxon>
        <taxon>Bacillati</taxon>
        <taxon>Actinomycetota</taxon>
        <taxon>Actinomycetes</taxon>
        <taxon>Kitasatosporales</taxon>
        <taxon>Streptomycetaceae</taxon>
        <taxon>Actinacidiphila</taxon>
    </lineage>
</organism>
<dbReference type="Gene3D" id="1.20.1610.10">
    <property type="entry name" value="alpha-1,2-mannosidases domains"/>
    <property type="match status" value="1"/>
</dbReference>
<name>A0A7U3VS92_9ACTN</name>
<dbReference type="InterPro" id="IPR012939">
    <property type="entry name" value="Glyco_hydro_92"/>
</dbReference>
<evidence type="ECO:0000313" key="4">
    <source>
        <dbReference type="Proteomes" id="UP000595703"/>
    </source>
</evidence>
<feature type="region of interest" description="Disordered" evidence="1">
    <location>
        <begin position="157"/>
        <end position="178"/>
    </location>
</feature>
<reference evidence="3 4" key="1">
    <citation type="journal article" date="2010" name="J. Bacteriol.">
        <title>Biochemical characterization of a novel indole prenyltransferase from Streptomyces sp. SN-593.</title>
        <authorList>
            <person name="Takahashi S."/>
            <person name="Takagi H."/>
            <person name="Toyoda A."/>
            <person name="Uramoto M."/>
            <person name="Nogawa T."/>
            <person name="Ueki M."/>
            <person name="Sakaki Y."/>
            <person name="Osada H."/>
        </authorList>
    </citation>
    <scope>NUCLEOTIDE SEQUENCE [LARGE SCALE GENOMIC DNA]</scope>
    <source>
        <strain evidence="3 4">SN-593</strain>
    </source>
</reference>
<evidence type="ECO:0000256" key="1">
    <source>
        <dbReference type="SAM" id="MobiDB-lite"/>
    </source>
</evidence>
<proteinExistence type="predicted"/>
<evidence type="ECO:0000259" key="2">
    <source>
        <dbReference type="Pfam" id="PF07971"/>
    </source>
</evidence>
<reference evidence="3 4" key="4">
    <citation type="journal article" date="2020" name="Sci. Rep.">
        <title>beta-carboline chemical signals induce reveromycin production through a LuxR family regulator in Streptomyces sp. SN-593.</title>
        <authorList>
            <person name="Panthee S."/>
            <person name="Kito N."/>
            <person name="Hayashi T."/>
            <person name="Shimizu T."/>
            <person name="Ishikawa J."/>
            <person name="Hamamoto H."/>
            <person name="Osada H."/>
            <person name="Takahashi S."/>
        </authorList>
    </citation>
    <scope>NUCLEOTIDE SEQUENCE [LARGE SCALE GENOMIC DNA]</scope>
    <source>
        <strain evidence="3 4">SN-593</strain>
    </source>
</reference>
<dbReference type="EMBL" id="AP018365">
    <property type="protein sequence ID" value="BBB01534.1"/>
    <property type="molecule type" value="Genomic_DNA"/>
</dbReference>
<dbReference type="AlphaFoldDB" id="A0A7U3VS92"/>
<keyword evidence="4" id="KW-1185">Reference proteome</keyword>
<sequence length="419" mass="40345">MRSAGQNKMPGGSPASVLSRTDAFGATDDDRAGAPKSLADARKLLPNGTAGASVDGVPAGNHRAGFPQHAALGFLPESSPAQWPTSTTPEYAIDDFGIAQLAARLGGTAGEKALMPRAQNRQKVRDPVSGTVVPRSRTGFDRAVDLSKAGSQFCEASGDRFPRAAGPGSAARQGRQKPSTQVGLLLGVAVGAEGVPPVGEALRGPDGPELGVVTLPDAVVPGVLGVAGAPEAEAPGPVAGGTAAEVRGLAAVGASAGGLEAGVVAPGAGPPWDEGLSGTEVAGGAEEEPADITAATVPPPTTASAATTAATVRRVLRRGSSAGSCPAAVRGPPAGAATAARSGGSSAFATYGPARGCAAADPSAGGGSGTAAGRRRVSSSSGPPTPGPSASGPPTPGPSRGGRSTGDRPAGPRGSMSGA</sequence>
<feature type="compositionally biased region" description="Pro residues" evidence="1">
    <location>
        <begin position="383"/>
        <end position="397"/>
    </location>
</feature>
<protein>
    <recommendedName>
        <fullName evidence="2">Glycosyl hydrolase family 92 domain-containing protein</fullName>
    </recommendedName>
</protein>
<dbReference type="KEGG" id="arev:RVR_9001"/>
<dbReference type="Proteomes" id="UP000595703">
    <property type="component" value="Chromosome"/>
</dbReference>
<feature type="region of interest" description="Disordered" evidence="1">
    <location>
        <begin position="1"/>
        <end position="62"/>
    </location>
</feature>
<feature type="compositionally biased region" description="Low complexity" evidence="1">
    <location>
        <begin position="326"/>
        <end position="345"/>
    </location>
</feature>
<evidence type="ECO:0000313" key="3">
    <source>
        <dbReference type="EMBL" id="BBB01534.1"/>
    </source>
</evidence>
<dbReference type="Pfam" id="PF07971">
    <property type="entry name" value="Glyco_hydro_92"/>
    <property type="match status" value="1"/>
</dbReference>
<feature type="compositionally biased region" description="Basic and acidic residues" evidence="1">
    <location>
        <begin position="28"/>
        <end position="43"/>
    </location>
</feature>
<feature type="domain" description="Glycosyl hydrolase family 92" evidence="2">
    <location>
        <begin position="7"/>
        <end position="157"/>
    </location>
</feature>
<reference evidence="3 4" key="2">
    <citation type="journal article" date="2011" name="J. Antibiot.">
        <title>Furaquinocins I and J: novel polyketide isoprenoid hybrid compounds from Streptomyces reveromyceticus SN-593.</title>
        <authorList>
            <person name="Panthee S."/>
            <person name="Takahashi S."/>
            <person name="Takagi H."/>
            <person name="Nogawa T."/>
            <person name="Oowada E."/>
            <person name="Uramoto M."/>
            <person name="Osada H."/>
        </authorList>
    </citation>
    <scope>NUCLEOTIDE SEQUENCE [LARGE SCALE GENOMIC DNA]</scope>
    <source>
        <strain evidence="3 4">SN-593</strain>
    </source>
</reference>
<gene>
    <name evidence="3" type="ORF">RVR_9001</name>
</gene>
<reference evidence="3 4" key="3">
    <citation type="journal article" date="2011" name="Nat. Chem. Biol.">
        <title>Reveromycin A biosynthesis uses RevG and RevJ for stereospecific spiroacetal formation.</title>
        <authorList>
            <person name="Takahashi S."/>
            <person name="Toyoda A."/>
            <person name="Sekiyama Y."/>
            <person name="Takagi H."/>
            <person name="Nogawa T."/>
            <person name="Uramoto M."/>
            <person name="Suzuki R."/>
            <person name="Koshino H."/>
            <person name="Kumano T."/>
            <person name="Panthee S."/>
            <person name="Dairi T."/>
            <person name="Ishikawa J."/>
            <person name="Ikeda H."/>
            <person name="Sakaki Y."/>
            <person name="Osada H."/>
        </authorList>
    </citation>
    <scope>NUCLEOTIDE SEQUENCE [LARGE SCALE GENOMIC DNA]</scope>
    <source>
        <strain evidence="3 4">SN-593</strain>
    </source>
</reference>
<feature type="region of interest" description="Disordered" evidence="1">
    <location>
        <begin position="357"/>
        <end position="419"/>
    </location>
</feature>